<dbReference type="Proteomes" id="UP000295293">
    <property type="component" value="Unassembled WGS sequence"/>
</dbReference>
<accession>A0A4R6YSK3</accession>
<gene>
    <name evidence="2" type="ORF">DFR29_111141</name>
</gene>
<proteinExistence type="predicted"/>
<evidence type="ECO:0000313" key="2">
    <source>
        <dbReference type="EMBL" id="TDR41229.1"/>
    </source>
</evidence>
<name>A0A4R6YSK3_9GAMM</name>
<evidence type="ECO:0000256" key="1">
    <source>
        <dbReference type="SAM" id="MobiDB-lite"/>
    </source>
</evidence>
<dbReference type="EMBL" id="SNZH01000011">
    <property type="protein sequence ID" value="TDR41229.1"/>
    <property type="molecule type" value="Genomic_DNA"/>
</dbReference>
<evidence type="ECO:0000313" key="3">
    <source>
        <dbReference type="Proteomes" id="UP000295293"/>
    </source>
</evidence>
<organism evidence="2 3">
    <name type="scientific">Tahibacter aquaticus</name>
    <dbReference type="NCBI Taxonomy" id="520092"/>
    <lineage>
        <taxon>Bacteria</taxon>
        <taxon>Pseudomonadati</taxon>
        <taxon>Pseudomonadota</taxon>
        <taxon>Gammaproteobacteria</taxon>
        <taxon>Lysobacterales</taxon>
        <taxon>Rhodanobacteraceae</taxon>
        <taxon>Tahibacter</taxon>
    </lineage>
</organism>
<dbReference type="RefSeq" id="WP_166654179.1">
    <property type="nucleotide sequence ID" value="NZ_SNZH01000011.1"/>
</dbReference>
<sequence length="57" mass="6078">MSSIWKDLLFLHGHFVRPEDLLDAAVDSASRTAAQREPVAATPAQQHDSDLACGGCA</sequence>
<protein>
    <submittedName>
        <fullName evidence="2">Uncharacterized protein</fullName>
    </submittedName>
</protein>
<reference evidence="2 3" key="1">
    <citation type="submission" date="2019-03" db="EMBL/GenBank/DDBJ databases">
        <title>Genomic Encyclopedia of Type Strains, Phase IV (KMG-IV): sequencing the most valuable type-strain genomes for metagenomic binning, comparative biology and taxonomic classification.</title>
        <authorList>
            <person name="Goeker M."/>
        </authorList>
    </citation>
    <scope>NUCLEOTIDE SEQUENCE [LARGE SCALE GENOMIC DNA]</scope>
    <source>
        <strain evidence="2 3">DSM 21667</strain>
    </source>
</reference>
<feature type="region of interest" description="Disordered" evidence="1">
    <location>
        <begin position="33"/>
        <end position="57"/>
    </location>
</feature>
<keyword evidence="3" id="KW-1185">Reference proteome</keyword>
<dbReference type="AlphaFoldDB" id="A0A4R6YSK3"/>
<comment type="caution">
    <text evidence="2">The sequence shown here is derived from an EMBL/GenBank/DDBJ whole genome shotgun (WGS) entry which is preliminary data.</text>
</comment>